<keyword evidence="1" id="KW-0812">Transmembrane</keyword>
<evidence type="ECO:0000313" key="2">
    <source>
        <dbReference type="EMBL" id="ENY70131.1"/>
    </source>
</evidence>
<keyword evidence="1" id="KW-1133">Transmembrane helix</keyword>
<keyword evidence="1" id="KW-0472">Membrane</keyword>
<feature type="transmembrane region" description="Helical" evidence="1">
    <location>
        <begin position="55"/>
        <end position="77"/>
    </location>
</feature>
<accession>N9VFI2</accession>
<feature type="transmembrane region" description="Helical" evidence="1">
    <location>
        <begin position="122"/>
        <end position="141"/>
    </location>
</feature>
<organism evidence="2 3">
    <name type="scientific">Mycoplasmopsis bovigenitalium 51080</name>
    <dbReference type="NCBI Taxonomy" id="1188235"/>
    <lineage>
        <taxon>Bacteria</taxon>
        <taxon>Bacillati</taxon>
        <taxon>Mycoplasmatota</taxon>
        <taxon>Mycoplasmoidales</taxon>
        <taxon>Metamycoplasmataceae</taxon>
        <taxon>Mycoplasmopsis</taxon>
    </lineage>
</organism>
<reference evidence="2 3" key="1">
    <citation type="journal article" date="2013" name="Genome Announc.">
        <title>Draft Genome Sequences of Mycoplasma alkalescens, Mycoplasma arginini, and Mycoplasma bovigenitalium, Three Species with Equivocal Pathogenic Status for Cattle.</title>
        <authorList>
            <person name="Manso-Silvan L."/>
            <person name="Tardy F."/>
            <person name="Baranowski E."/>
            <person name="Barre A."/>
            <person name="Blanchard A."/>
            <person name="Breton M."/>
            <person name="Couture C."/>
            <person name="Citti C."/>
            <person name="Dordet-Frisoni E."/>
            <person name="Dupuy V."/>
            <person name="Gaurivaud P."/>
            <person name="Jacob D."/>
            <person name="Lemaitre C."/>
            <person name="Nikolski M."/>
            <person name="Nouvel L.X."/>
            <person name="Poumarat F."/>
            <person name="Thebault P."/>
            <person name="Theil S."/>
            <person name="Thiaucourt F."/>
            <person name="Sirand-Pugnet P."/>
        </authorList>
    </citation>
    <scope>NUCLEOTIDE SEQUENCE [LARGE SCALE GENOMIC DNA]</scope>
    <source>
        <strain evidence="2 3">51080</strain>
    </source>
</reference>
<dbReference type="OrthoDB" id="397703at2"/>
<feature type="transmembrane region" description="Helical" evidence="1">
    <location>
        <begin position="195"/>
        <end position="213"/>
    </location>
</feature>
<evidence type="ECO:0008006" key="4">
    <source>
        <dbReference type="Google" id="ProtNLM"/>
    </source>
</evidence>
<feature type="transmembrane region" description="Helical" evidence="1">
    <location>
        <begin position="24"/>
        <end position="43"/>
    </location>
</feature>
<dbReference type="EMBL" id="AORH01000011">
    <property type="protein sequence ID" value="ENY70131.1"/>
    <property type="molecule type" value="Genomic_DNA"/>
</dbReference>
<evidence type="ECO:0000256" key="1">
    <source>
        <dbReference type="SAM" id="Phobius"/>
    </source>
</evidence>
<feature type="transmembrane region" description="Helical" evidence="1">
    <location>
        <begin position="161"/>
        <end position="183"/>
    </location>
</feature>
<gene>
    <name evidence="2" type="ORF">MBVG_1660</name>
</gene>
<feature type="transmembrane region" description="Helical" evidence="1">
    <location>
        <begin position="252"/>
        <end position="272"/>
    </location>
</feature>
<dbReference type="STRING" id="1188235.MBVG_1660"/>
<proteinExistence type="predicted"/>
<keyword evidence="3" id="KW-1185">Reference proteome</keyword>
<sequence>MNNTSINTKKNDFKKIFKLTPFELVLASALLAMHLVIMIIAKFTILRAIPVPLEYILYIFYGLILGGFKGAVLAIIADTFVMLMTGSIGSWYWLYAITPPLIALTSWLYYLMFKYSKYTRFIISYISIIAAFALCLWVYIVRSDENGALAINKTISASKPIVLTTLTAFGLLTLGFTFAFTILYAKTKNEKWNNYLMVTSIIIVVAVLFRWILGTISWIEYYNYINKAQNGKFKSYGVDFIITFLRIVVKDIFILPIYIVILAPIYSAIAILKQKYLIDHQKVRFSL</sequence>
<dbReference type="Proteomes" id="UP000013220">
    <property type="component" value="Unassembled WGS sequence"/>
</dbReference>
<dbReference type="PATRIC" id="fig|1188235.3.peg.176"/>
<dbReference type="RefSeq" id="WP_004419303.1">
    <property type="nucleotide sequence ID" value="NZ_AORH01000011.1"/>
</dbReference>
<dbReference type="eggNOG" id="ENOG5030MMT">
    <property type="taxonomic scope" value="Bacteria"/>
</dbReference>
<dbReference type="AlphaFoldDB" id="N9VFI2"/>
<dbReference type="Gene3D" id="1.10.1760.20">
    <property type="match status" value="1"/>
</dbReference>
<name>N9VFI2_9BACT</name>
<comment type="caution">
    <text evidence="2">The sequence shown here is derived from an EMBL/GenBank/DDBJ whole genome shotgun (WGS) entry which is preliminary data.</text>
</comment>
<evidence type="ECO:0000313" key="3">
    <source>
        <dbReference type="Proteomes" id="UP000013220"/>
    </source>
</evidence>
<protein>
    <recommendedName>
        <fullName evidence="4">ECF transporter S component</fullName>
    </recommendedName>
</protein>
<feature type="transmembrane region" description="Helical" evidence="1">
    <location>
        <begin position="92"/>
        <end position="110"/>
    </location>
</feature>